<dbReference type="RefSeq" id="WP_189987659.1">
    <property type="nucleotide sequence ID" value="NZ_BMZS01000002.1"/>
</dbReference>
<evidence type="ECO:0000256" key="1">
    <source>
        <dbReference type="SAM" id="SignalP"/>
    </source>
</evidence>
<name>A0A918XP83_9PROT</name>
<evidence type="ECO:0008006" key="4">
    <source>
        <dbReference type="Google" id="ProtNLM"/>
    </source>
</evidence>
<dbReference type="PROSITE" id="PS51257">
    <property type="entry name" value="PROKAR_LIPOPROTEIN"/>
    <property type="match status" value="1"/>
</dbReference>
<comment type="caution">
    <text evidence="2">The sequence shown here is derived from an EMBL/GenBank/DDBJ whole genome shotgun (WGS) entry which is preliminary data.</text>
</comment>
<reference evidence="2" key="1">
    <citation type="journal article" date="2014" name="Int. J. Syst. Evol. Microbiol.">
        <title>Complete genome sequence of Corynebacterium casei LMG S-19264T (=DSM 44701T), isolated from a smear-ripened cheese.</title>
        <authorList>
            <consortium name="US DOE Joint Genome Institute (JGI-PGF)"/>
            <person name="Walter F."/>
            <person name="Albersmeier A."/>
            <person name="Kalinowski J."/>
            <person name="Ruckert C."/>
        </authorList>
    </citation>
    <scope>NUCLEOTIDE SEQUENCE</scope>
    <source>
        <strain evidence="2">KCTC 42651</strain>
    </source>
</reference>
<accession>A0A918XP83</accession>
<dbReference type="EMBL" id="BMZS01000002">
    <property type="protein sequence ID" value="GHD42777.1"/>
    <property type="molecule type" value="Genomic_DNA"/>
</dbReference>
<evidence type="ECO:0000313" key="3">
    <source>
        <dbReference type="Proteomes" id="UP000630353"/>
    </source>
</evidence>
<sequence>MIKLVIRRFLPVLLIASAVAGCAQPPPVIPQTTINADQNEVRCRAVGKTARRDARPVPYSIETLALGLPVVVTCEREGFQPSTETIEPLPKPPLATALVRGARLAPMADTVPPPLVPADSPVPAGITVPMRPLLFTSPGARDRYFGRLRQQREERWQAFAVRLDTECGPYFVPPLGTAKPDADACRAAREVLAQQRADDLRRLEVERRRATFQ</sequence>
<gene>
    <name evidence="2" type="ORF">GCM10017083_08160</name>
</gene>
<organism evidence="2 3">
    <name type="scientific">Thalassobaculum fulvum</name>
    <dbReference type="NCBI Taxonomy" id="1633335"/>
    <lineage>
        <taxon>Bacteria</taxon>
        <taxon>Pseudomonadati</taxon>
        <taxon>Pseudomonadota</taxon>
        <taxon>Alphaproteobacteria</taxon>
        <taxon>Rhodospirillales</taxon>
        <taxon>Thalassobaculaceae</taxon>
        <taxon>Thalassobaculum</taxon>
    </lineage>
</organism>
<feature type="signal peptide" evidence="1">
    <location>
        <begin position="1"/>
        <end position="23"/>
    </location>
</feature>
<evidence type="ECO:0000313" key="2">
    <source>
        <dbReference type="EMBL" id="GHD42777.1"/>
    </source>
</evidence>
<keyword evidence="1" id="KW-0732">Signal</keyword>
<dbReference type="Proteomes" id="UP000630353">
    <property type="component" value="Unassembled WGS sequence"/>
</dbReference>
<proteinExistence type="predicted"/>
<reference evidence="2" key="2">
    <citation type="submission" date="2020-09" db="EMBL/GenBank/DDBJ databases">
        <authorList>
            <person name="Sun Q."/>
            <person name="Kim S."/>
        </authorList>
    </citation>
    <scope>NUCLEOTIDE SEQUENCE</scope>
    <source>
        <strain evidence="2">KCTC 42651</strain>
    </source>
</reference>
<protein>
    <recommendedName>
        <fullName evidence="4">PEGA domain-containing protein</fullName>
    </recommendedName>
</protein>
<dbReference type="AlphaFoldDB" id="A0A918XP83"/>
<feature type="chain" id="PRO_5037403325" description="PEGA domain-containing protein" evidence="1">
    <location>
        <begin position="24"/>
        <end position="213"/>
    </location>
</feature>
<keyword evidence="3" id="KW-1185">Reference proteome</keyword>